<dbReference type="SUPFAM" id="SSF49464">
    <property type="entry name" value="Carboxypeptidase regulatory domain-like"/>
    <property type="match status" value="1"/>
</dbReference>
<dbReference type="AlphaFoldDB" id="A0A1G1YDB8"/>
<dbReference type="Proteomes" id="UP000177310">
    <property type="component" value="Unassembled WGS sequence"/>
</dbReference>
<dbReference type="Gene3D" id="2.60.40.1120">
    <property type="entry name" value="Carboxypeptidase-like, regulatory domain"/>
    <property type="match status" value="1"/>
</dbReference>
<sequence>MMRAPHLRSRPKTEAPNGPAGFSLIQILIAVLVLTLAGLSVIGMFEFALKVVVENKLRTGGIMVANEAIETVRNLPYGAVGTVGGVVSGAMPQEDAVLLNGMTYGVSTSVIYVDDPFDGLVSLGNDSLGNDYKKVRVAVSWQGRFGPRELVAVATVAPRGIETNEGGGALKLNVIDSGGAPVPQANVHIINQQTTPTIDDDTMLTGDDGSFLSAVPASNDSYQIVVTKTGYSSDYNCAIDPVGSGCSTTEGNQNPVKPLATVLEGQLTELTFIIDRVATLTIETVSQNSIPAEWVVNTDASGEDQQAPALVLGSAGQYYFAWQDFRSSAARIYGQHDIGPTAQWSPDLAITTSNNQAGPDVAADRNGNLYVVWHDDRNGNQDVYLNAYDASGAERWLGAKKINTDASSADQVYPRIVPSASTTAALLYVAWKDNRAGGGDSDIYLQKFDQNGTAQWGSEVKVNFTSSSVFQVQDSTSWTFSSAAEYVCDGGSCSGTTDVEVAEGVARLVAVKSCQGTSTACSSLLTQPTCTGQSGCSWDASGPCENGSCLCSAADDQATCTQVNGCSWQAGVEGCSGGSCDCWSINGRSRCQSVPGCGWFVFFCYPTSGCSCTTIGTEATCEDAQCGWGPSGGNCTGSCSCSTVATEPSCAEVSCSWDQGGPCSGTPAACDTFADQSSCQAQQGCGWTQSGSSYPAGGPDVYSIQSVVVPSLISWDGFSEDAVKNGGEIYYQLSDNDGSSWKYWNGSTWQTTAGSYTTAVDVASHLGAFPTTQGKLLFRAFLDGDGSQQMSLDSVTVDYTRTIEGGDASQAVDLAVDANDNMYVVWETDDGTGNYDVFLQKVDSNGAVIWPSDVRVNTTSSGNQMNPAVVVDAAGNAVVVWQDSRDGDDRIYAHKFGADGAAMWPTDVPVSVGSGADQQQPAIALAQNGNDAVVAWQDFRNGSNDIYLQKLKPNGAPVWGADIRVNAEANGDQRNPAVITSASGNPVVSWQDNQTGEYDIRAAEYNGDPSSTSPIPNVPLTVTGSKKVGNNPVIYKYNQNVSTNGSGVITLSTLEWDTYTITLQGGTGYTLYSAEPPLPFLLNPAQTLTVTLTLE</sequence>
<evidence type="ECO:0000313" key="3">
    <source>
        <dbReference type="Proteomes" id="UP000177310"/>
    </source>
</evidence>
<comment type="caution">
    <text evidence="2">The sequence shown here is derived from an EMBL/GenBank/DDBJ whole genome shotgun (WGS) entry which is preliminary data.</text>
</comment>
<proteinExistence type="predicted"/>
<organism evidence="2 3">
    <name type="scientific">Candidatus Buchananbacteria bacterium RIFCSPHIGHO2_02_FULL_56_16</name>
    <dbReference type="NCBI Taxonomy" id="1797542"/>
    <lineage>
        <taxon>Bacteria</taxon>
        <taxon>Candidatus Buchananiibacteriota</taxon>
    </lineage>
</organism>
<dbReference type="EMBL" id="MHIL01000031">
    <property type="protein sequence ID" value="OGY50352.1"/>
    <property type="molecule type" value="Genomic_DNA"/>
</dbReference>
<accession>A0A1G1YDB8</accession>
<feature type="transmembrane region" description="Helical" evidence="1">
    <location>
        <begin position="21"/>
        <end position="45"/>
    </location>
</feature>
<reference evidence="2 3" key="1">
    <citation type="journal article" date="2016" name="Nat. Commun.">
        <title>Thousands of microbial genomes shed light on interconnected biogeochemical processes in an aquifer system.</title>
        <authorList>
            <person name="Anantharaman K."/>
            <person name="Brown C.T."/>
            <person name="Hug L.A."/>
            <person name="Sharon I."/>
            <person name="Castelle C.J."/>
            <person name="Probst A.J."/>
            <person name="Thomas B.C."/>
            <person name="Singh A."/>
            <person name="Wilkins M.J."/>
            <person name="Karaoz U."/>
            <person name="Brodie E.L."/>
            <person name="Williams K.H."/>
            <person name="Hubbard S.S."/>
            <person name="Banfield J.F."/>
        </authorList>
    </citation>
    <scope>NUCLEOTIDE SEQUENCE [LARGE SCALE GENOMIC DNA]</scope>
</reference>
<keyword evidence="1" id="KW-1133">Transmembrane helix</keyword>
<gene>
    <name evidence="2" type="ORF">A3J59_01125</name>
</gene>
<protein>
    <submittedName>
        <fullName evidence="2">Uncharacterized protein</fullName>
    </submittedName>
</protein>
<evidence type="ECO:0000256" key="1">
    <source>
        <dbReference type="SAM" id="Phobius"/>
    </source>
</evidence>
<dbReference type="InterPro" id="IPR008969">
    <property type="entry name" value="CarboxyPept-like_regulatory"/>
</dbReference>
<keyword evidence="1" id="KW-0472">Membrane</keyword>
<evidence type="ECO:0000313" key="2">
    <source>
        <dbReference type="EMBL" id="OGY50352.1"/>
    </source>
</evidence>
<name>A0A1G1YDB8_9BACT</name>
<keyword evidence="1" id="KW-0812">Transmembrane</keyword>
<dbReference type="STRING" id="1797542.A3J59_01125"/>